<evidence type="ECO:0000313" key="3">
    <source>
        <dbReference type="Proteomes" id="UP000576480"/>
    </source>
</evidence>
<dbReference type="EMBL" id="BLSB01000345">
    <property type="protein sequence ID" value="GFP36004.1"/>
    <property type="molecule type" value="Genomic_DNA"/>
</dbReference>
<evidence type="ECO:0000259" key="1">
    <source>
        <dbReference type="Pfam" id="PF18480"/>
    </source>
</evidence>
<accession>A0A6V8PVZ1</accession>
<name>A0A6V8PVZ1_9ACTN</name>
<dbReference type="Pfam" id="PF18480">
    <property type="entry name" value="DUF5615"/>
    <property type="match status" value="1"/>
</dbReference>
<feature type="domain" description="DUF5615" evidence="1">
    <location>
        <begin position="34"/>
        <end position="141"/>
    </location>
</feature>
<protein>
    <recommendedName>
        <fullName evidence="1">DUF5615 domain-containing protein</fullName>
    </recommendedName>
</protein>
<dbReference type="Proteomes" id="UP000576480">
    <property type="component" value="Unassembled WGS sequence"/>
</dbReference>
<dbReference type="InterPro" id="IPR041049">
    <property type="entry name" value="DUF5615"/>
</dbReference>
<reference evidence="2 3" key="1">
    <citation type="journal article" date="2020" name="Front. Microbiol.">
        <title>Single-cell genomics of novel Actinobacteria with the Wood-Ljungdahl pathway discovered in a serpentinizing system.</title>
        <authorList>
            <person name="Merino N."/>
            <person name="Kawai M."/>
            <person name="Boyd E.S."/>
            <person name="Colman D.R."/>
            <person name="McGlynn S.E."/>
            <person name="Nealson K.H."/>
            <person name="Kurokawa K."/>
            <person name="Hongoh Y."/>
        </authorList>
    </citation>
    <scope>NUCLEOTIDE SEQUENCE [LARGE SCALE GENOMIC DNA]</scope>
    <source>
        <strain evidence="2 3">S43</strain>
    </source>
</reference>
<feature type="non-terminal residue" evidence="2">
    <location>
        <position position="1"/>
    </location>
</feature>
<dbReference type="AlphaFoldDB" id="A0A6V8PVZ1"/>
<sequence length="150" mass="16912">LFSQRTTFERLSPMLHSLLQKKSERSLRWPEMLKWLTDENVPRPIVQLLRDQGYDVKDVHESGLAGCKDPSVISLARQEGRILVTADKDFSNLLLYPLGSHAGIVVLKMERPTGRGLTALFHLFLDSPALAEVSSALVIVQRGKVRIRKP</sequence>
<organism evidence="2 3">
    <name type="scientific">Candidatus Hakubella thermalkaliphila</name>
    <dbReference type="NCBI Taxonomy" id="2754717"/>
    <lineage>
        <taxon>Bacteria</taxon>
        <taxon>Bacillati</taxon>
        <taxon>Actinomycetota</taxon>
        <taxon>Actinomycetota incertae sedis</taxon>
        <taxon>Candidatus Hakubellales</taxon>
        <taxon>Candidatus Hakubellaceae</taxon>
        <taxon>Candidatus Hakubella</taxon>
    </lineage>
</organism>
<comment type="caution">
    <text evidence="2">The sequence shown here is derived from an EMBL/GenBank/DDBJ whole genome shotgun (WGS) entry which is preliminary data.</text>
</comment>
<proteinExistence type="predicted"/>
<evidence type="ECO:0000313" key="2">
    <source>
        <dbReference type="EMBL" id="GFP36004.1"/>
    </source>
</evidence>
<gene>
    <name evidence="2" type="ORF">HKBW3S43_01792</name>
</gene>